<gene>
    <name evidence="1" type="ORF">U14_01656</name>
</gene>
<reference evidence="1" key="1">
    <citation type="journal article" date="2015" name="PeerJ">
        <title>First genomic representation of candidate bacterial phylum KSB3 points to enhanced environmental sensing as a trigger of wastewater bulking.</title>
        <authorList>
            <person name="Sekiguchi Y."/>
            <person name="Ohashi A."/>
            <person name="Parks D.H."/>
            <person name="Yamauchi T."/>
            <person name="Tyson G.W."/>
            <person name="Hugenholtz P."/>
        </authorList>
    </citation>
    <scope>NUCLEOTIDE SEQUENCE [LARGE SCALE GENOMIC DNA]</scope>
</reference>
<accession>A0A0S6VX84</accession>
<dbReference type="EMBL" id="DF820456">
    <property type="protein sequence ID" value="GAK50425.1"/>
    <property type="molecule type" value="Genomic_DNA"/>
</dbReference>
<dbReference type="Gene3D" id="3.60.20.10">
    <property type="entry name" value="Glutamine Phosphoribosylpyrophosphate, subunit 1, domain 1"/>
    <property type="match status" value="1"/>
</dbReference>
<dbReference type="STRING" id="1499966.U14_01656"/>
<dbReference type="GO" id="GO:0000502">
    <property type="term" value="C:proteasome complex"/>
    <property type="evidence" value="ECO:0007669"/>
    <property type="project" value="UniProtKB-KW"/>
</dbReference>
<name>A0A0S6VX84_9BACT</name>
<keyword evidence="1" id="KW-0647">Proteasome</keyword>
<dbReference type="AlphaFoldDB" id="A0A0S6VX84"/>
<organism evidence="1">
    <name type="scientific">Candidatus Moduliflexus flocculans</name>
    <dbReference type="NCBI Taxonomy" id="1499966"/>
    <lineage>
        <taxon>Bacteria</taxon>
        <taxon>Candidatus Moduliflexota</taxon>
        <taxon>Candidatus Moduliflexia</taxon>
        <taxon>Candidatus Moduliflexales</taxon>
        <taxon>Candidatus Moduliflexaceae</taxon>
    </lineage>
</organism>
<proteinExistence type="predicted"/>
<dbReference type="SUPFAM" id="SSF56235">
    <property type="entry name" value="N-terminal nucleophile aminohydrolases (Ntn hydrolases)"/>
    <property type="match status" value="1"/>
</dbReference>
<dbReference type="Proteomes" id="UP000030700">
    <property type="component" value="Unassembled WGS sequence"/>
</dbReference>
<dbReference type="InterPro" id="IPR029055">
    <property type="entry name" value="Ntn_hydrolases_N"/>
</dbReference>
<sequence>MSIAVAVQKGNDIVIAADTQDSFGATIVAPDNYSCQKIINVGASYVATTGWGLYEDIFNHYLASGVEASFDSRTTIFSFFMQFWKELHEQYNFVKDQSNDEDPSPFGDLDATFLIANPNGIFYVSSNMSVSKFEKYFAIGAGSNFSLGTLYALYDLDFSAEEIARKSVEAAIAFNIYCGGSIDLFHINAT</sequence>
<evidence type="ECO:0000313" key="2">
    <source>
        <dbReference type="Proteomes" id="UP000030700"/>
    </source>
</evidence>
<evidence type="ECO:0000313" key="1">
    <source>
        <dbReference type="EMBL" id="GAK50425.1"/>
    </source>
</evidence>
<keyword evidence="2" id="KW-1185">Reference proteome</keyword>
<protein>
    <submittedName>
        <fullName evidence="1">20S proteasome A and B subunits</fullName>
    </submittedName>
</protein>
<dbReference type="HOGENOM" id="CLU_1407591_0_0_0"/>